<dbReference type="EMBL" id="CP136894">
    <property type="protein sequence ID" value="WOL06524.1"/>
    <property type="molecule type" value="Genomic_DNA"/>
</dbReference>
<protein>
    <submittedName>
        <fullName evidence="3">Dormancy-associated protein</fullName>
    </submittedName>
</protein>
<feature type="compositionally biased region" description="Low complexity" evidence="2">
    <location>
        <begin position="26"/>
        <end position="38"/>
    </location>
</feature>
<dbReference type="PANTHER" id="PTHR33565">
    <property type="entry name" value="DORMANCY-ASSOCIATED PROTEIN 1"/>
    <property type="match status" value="1"/>
</dbReference>
<evidence type="ECO:0000313" key="3">
    <source>
        <dbReference type="EMBL" id="WOL06524.1"/>
    </source>
</evidence>
<name>A0AAQ3QD42_9LILI</name>
<feature type="compositionally biased region" description="Low complexity" evidence="2">
    <location>
        <begin position="54"/>
        <end position="78"/>
    </location>
</feature>
<reference evidence="3 4" key="1">
    <citation type="submission" date="2023-10" db="EMBL/GenBank/DDBJ databases">
        <title>Chromosome-scale genome assembly provides insights into flower coloration mechanisms of Canna indica.</title>
        <authorList>
            <person name="Li C."/>
        </authorList>
    </citation>
    <scope>NUCLEOTIDE SEQUENCE [LARGE SCALE GENOMIC DNA]</scope>
    <source>
        <tissue evidence="3">Flower</tissue>
    </source>
</reference>
<proteinExistence type="inferred from homology"/>
<dbReference type="InterPro" id="IPR008406">
    <property type="entry name" value="DRM/ARP"/>
</dbReference>
<accession>A0AAQ3QD42</accession>
<sequence>MGLLDQLWDDTLAGPPPLGKLRKYNSFSPSRSASAAAADGGGLPQVTRSITILRPTPGSSAPSSPRSPSSTASAPDSPLARHSAAEGRLEEAGEEAGAGFGDDRAKNNPQLLRLVCLLSVPL</sequence>
<organism evidence="3 4">
    <name type="scientific">Canna indica</name>
    <name type="common">Indian-shot</name>
    <dbReference type="NCBI Taxonomy" id="4628"/>
    <lineage>
        <taxon>Eukaryota</taxon>
        <taxon>Viridiplantae</taxon>
        <taxon>Streptophyta</taxon>
        <taxon>Embryophyta</taxon>
        <taxon>Tracheophyta</taxon>
        <taxon>Spermatophyta</taxon>
        <taxon>Magnoliopsida</taxon>
        <taxon>Liliopsida</taxon>
        <taxon>Zingiberales</taxon>
        <taxon>Cannaceae</taxon>
        <taxon>Canna</taxon>
    </lineage>
</organism>
<dbReference type="PANTHER" id="PTHR33565:SF33">
    <property type="entry name" value="OS08G0453200 PROTEIN"/>
    <property type="match status" value="1"/>
</dbReference>
<keyword evidence="4" id="KW-1185">Reference proteome</keyword>
<evidence type="ECO:0000256" key="2">
    <source>
        <dbReference type="SAM" id="MobiDB-lite"/>
    </source>
</evidence>
<gene>
    <name evidence="3" type="ORF">Cni_G15258</name>
</gene>
<feature type="region of interest" description="Disordered" evidence="2">
    <location>
        <begin position="1"/>
        <end position="106"/>
    </location>
</feature>
<dbReference type="Pfam" id="PF05564">
    <property type="entry name" value="Auxin_repressed"/>
    <property type="match status" value="1"/>
</dbReference>
<comment type="similarity">
    <text evidence="1">Belongs to the DRM1/ARP family.</text>
</comment>
<dbReference type="Proteomes" id="UP001327560">
    <property type="component" value="Chromosome 5"/>
</dbReference>
<dbReference type="AlphaFoldDB" id="A0AAQ3QD42"/>
<evidence type="ECO:0000256" key="1">
    <source>
        <dbReference type="ARBA" id="ARBA00010502"/>
    </source>
</evidence>
<evidence type="ECO:0000313" key="4">
    <source>
        <dbReference type="Proteomes" id="UP001327560"/>
    </source>
</evidence>